<keyword evidence="5" id="KW-0963">Cytoplasm</keyword>
<evidence type="ECO:0000256" key="4">
    <source>
        <dbReference type="ARBA" id="ARBA00022993"/>
    </source>
</evidence>
<dbReference type="EMBL" id="SBIP01000007">
    <property type="protein sequence ID" value="RWX74575.1"/>
    <property type="molecule type" value="Genomic_DNA"/>
</dbReference>
<dbReference type="EC" id="2.7.1.24" evidence="5 6"/>
<dbReference type="Proteomes" id="UP000287687">
    <property type="component" value="Unassembled WGS sequence"/>
</dbReference>
<dbReference type="AlphaFoldDB" id="A0A444LAE0"/>
<dbReference type="SUPFAM" id="SSF52540">
    <property type="entry name" value="P-loop containing nucleoside triphosphate hydrolases"/>
    <property type="match status" value="1"/>
</dbReference>
<dbReference type="InterPro" id="IPR027417">
    <property type="entry name" value="P-loop_NTPase"/>
</dbReference>
<proteinExistence type="inferred from homology"/>
<keyword evidence="5 7" id="KW-0808">Transferase</keyword>
<dbReference type="CDD" id="cd02022">
    <property type="entry name" value="DPCK"/>
    <property type="match status" value="1"/>
</dbReference>
<dbReference type="PANTHER" id="PTHR10695">
    <property type="entry name" value="DEPHOSPHO-COA KINASE-RELATED"/>
    <property type="match status" value="1"/>
</dbReference>
<reference evidence="7 8" key="1">
    <citation type="submission" date="2019-01" db="EMBL/GenBank/DDBJ databases">
        <title>The draft genome of Rhizobium sp. 24NR.</title>
        <authorList>
            <person name="Liu L."/>
            <person name="Liang L."/>
            <person name="Shi S."/>
            <person name="Xu L."/>
            <person name="Wang X."/>
            <person name="Li L."/>
            <person name="Zhang X."/>
        </authorList>
    </citation>
    <scope>NUCLEOTIDE SEQUENCE [LARGE SCALE GENOMIC DNA]</scope>
    <source>
        <strain evidence="7 8">24NR</strain>
    </source>
</reference>
<comment type="similarity">
    <text evidence="1 5">Belongs to the CoaE family.</text>
</comment>
<comment type="function">
    <text evidence="5">Catalyzes the phosphorylation of the 3'-hydroxyl group of dephosphocoenzyme A to form coenzyme A.</text>
</comment>
<dbReference type="PANTHER" id="PTHR10695:SF46">
    <property type="entry name" value="BIFUNCTIONAL COENZYME A SYNTHASE-RELATED"/>
    <property type="match status" value="1"/>
</dbReference>
<dbReference type="HAMAP" id="MF_00376">
    <property type="entry name" value="Dephospho_CoA_kinase"/>
    <property type="match status" value="1"/>
</dbReference>
<evidence type="ECO:0000256" key="6">
    <source>
        <dbReference type="NCBIfam" id="TIGR00152"/>
    </source>
</evidence>
<evidence type="ECO:0000313" key="8">
    <source>
        <dbReference type="Proteomes" id="UP000287687"/>
    </source>
</evidence>
<keyword evidence="2 5" id="KW-0547">Nucleotide-binding</keyword>
<dbReference type="PROSITE" id="PS51219">
    <property type="entry name" value="DPCK"/>
    <property type="match status" value="1"/>
</dbReference>
<comment type="catalytic activity">
    <reaction evidence="5">
        <text>3'-dephospho-CoA + ATP = ADP + CoA + H(+)</text>
        <dbReference type="Rhea" id="RHEA:18245"/>
        <dbReference type="ChEBI" id="CHEBI:15378"/>
        <dbReference type="ChEBI" id="CHEBI:30616"/>
        <dbReference type="ChEBI" id="CHEBI:57287"/>
        <dbReference type="ChEBI" id="CHEBI:57328"/>
        <dbReference type="ChEBI" id="CHEBI:456216"/>
        <dbReference type="EC" id="2.7.1.24"/>
    </reaction>
</comment>
<evidence type="ECO:0000313" key="7">
    <source>
        <dbReference type="EMBL" id="RWX74575.1"/>
    </source>
</evidence>
<accession>A0A444LAE0</accession>
<dbReference type="GO" id="GO:0005524">
    <property type="term" value="F:ATP binding"/>
    <property type="evidence" value="ECO:0007669"/>
    <property type="project" value="UniProtKB-UniRule"/>
</dbReference>
<dbReference type="GO" id="GO:0004140">
    <property type="term" value="F:dephospho-CoA kinase activity"/>
    <property type="evidence" value="ECO:0007669"/>
    <property type="project" value="UniProtKB-UniRule"/>
</dbReference>
<keyword evidence="8" id="KW-1185">Reference proteome</keyword>
<gene>
    <name evidence="5" type="primary">coaE</name>
    <name evidence="7" type="ORF">EPK99_24235</name>
</gene>
<dbReference type="Gene3D" id="3.40.50.300">
    <property type="entry name" value="P-loop containing nucleotide triphosphate hydrolases"/>
    <property type="match status" value="1"/>
</dbReference>
<feature type="binding site" evidence="5">
    <location>
        <begin position="11"/>
        <end position="16"/>
    </location>
    <ligand>
        <name>ATP</name>
        <dbReference type="ChEBI" id="CHEBI:30616"/>
    </ligand>
</feature>
<dbReference type="GO" id="GO:0015937">
    <property type="term" value="P:coenzyme A biosynthetic process"/>
    <property type="evidence" value="ECO:0007669"/>
    <property type="project" value="UniProtKB-UniRule"/>
</dbReference>
<organism evidence="7 8">
    <name type="scientific">Neorhizobium lilium</name>
    <dbReference type="NCBI Taxonomy" id="2503024"/>
    <lineage>
        <taxon>Bacteria</taxon>
        <taxon>Pseudomonadati</taxon>
        <taxon>Pseudomonadota</taxon>
        <taxon>Alphaproteobacteria</taxon>
        <taxon>Hyphomicrobiales</taxon>
        <taxon>Rhizobiaceae</taxon>
        <taxon>Rhizobium/Agrobacterium group</taxon>
        <taxon>Neorhizobium</taxon>
    </lineage>
</organism>
<evidence type="ECO:0000256" key="5">
    <source>
        <dbReference type="HAMAP-Rule" id="MF_00376"/>
    </source>
</evidence>
<dbReference type="GO" id="GO:0005737">
    <property type="term" value="C:cytoplasm"/>
    <property type="evidence" value="ECO:0007669"/>
    <property type="project" value="UniProtKB-SubCell"/>
</dbReference>
<keyword evidence="5 7" id="KW-0418">Kinase</keyword>
<dbReference type="Pfam" id="PF01121">
    <property type="entry name" value="CoaE"/>
    <property type="match status" value="1"/>
</dbReference>
<protein>
    <recommendedName>
        <fullName evidence="5 6">Dephospho-CoA kinase</fullName>
        <ecNumber evidence="5 6">2.7.1.24</ecNumber>
    </recommendedName>
    <alternativeName>
        <fullName evidence="5">Dephosphocoenzyme A kinase</fullName>
    </alternativeName>
</protein>
<name>A0A444LAE0_9HYPH</name>
<comment type="caution">
    <text evidence="7">The sequence shown here is derived from an EMBL/GenBank/DDBJ whole genome shotgun (WGS) entry which is preliminary data.</text>
</comment>
<comment type="subcellular location">
    <subcellularLocation>
        <location evidence="5">Cytoplasm</location>
    </subcellularLocation>
</comment>
<dbReference type="OrthoDB" id="9812943at2"/>
<dbReference type="UniPathway" id="UPA00241">
    <property type="reaction ID" value="UER00356"/>
</dbReference>
<evidence type="ECO:0000256" key="2">
    <source>
        <dbReference type="ARBA" id="ARBA00022741"/>
    </source>
</evidence>
<dbReference type="NCBIfam" id="TIGR00152">
    <property type="entry name" value="dephospho-CoA kinase"/>
    <property type="match status" value="1"/>
</dbReference>
<dbReference type="RefSeq" id="WP_128445666.1">
    <property type="nucleotide sequence ID" value="NZ_SBIP01000007.1"/>
</dbReference>
<sequence length="201" mass="22247">MIVIGLTGSIGMGKSTTAKMFAEEGVAVNDADAVVHDIYRNEDVAALRDAFPGSIRSGIVDRQQLSRELTAAPEKLRLLESIIHPLVRQREKEFLARQRQAGADLALLDIPLLFEVKAEDRVDTVVVVTCDPQIQRERVLARPGMTAEKLDMILSRQMPDAEKRKRADFLIHTGAGMNAARQRVKQIIAALKAGRMTEKHA</sequence>
<comment type="pathway">
    <text evidence="5">Cofactor biosynthesis; coenzyme A biosynthesis; CoA from (R)-pantothenate: step 5/5.</text>
</comment>
<evidence type="ECO:0000256" key="3">
    <source>
        <dbReference type="ARBA" id="ARBA00022840"/>
    </source>
</evidence>
<evidence type="ECO:0000256" key="1">
    <source>
        <dbReference type="ARBA" id="ARBA00009018"/>
    </source>
</evidence>
<dbReference type="InterPro" id="IPR001977">
    <property type="entry name" value="Depp_CoAkinase"/>
</dbReference>
<keyword evidence="4 5" id="KW-0173">Coenzyme A biosynthesis</keyword>
<keyword evidence="3 5" id="KW-0067">ATP-binding</keyword>